<name>A0A090EAE4_MESPL</name>
<keyword evidence="3" id="KW-1185">Reference proteome</keyword>
<dbReference type="AlphaFoldDB" id="A0A090EAE4"/>
<feature type="compositionally biased region" description="Polar residues" evidence="1">
    <location>
        <begin position="243"/>
        <end position="252"/>
    </location>
</feature>
<evidence type="ECO:0000313" key="2">
    <source>
        <dbReference type="EMBL" id="CDX26900.1"/>
    </source>
</evidence>
<gene>
    <name evidence="2" type="ORF">MPL3356_60610</name>
</gene>
<accession>A0A090EAE4</accession>
<dbReference type="EMBL" id="CCMZ01000056">
    <property type="protein sequence ID" value="CDX26900.1"/>
    <property type="molecule type" value="Genomic_DNA"/>
</dbReference>
<evidence type="ECO:0000313" key="3">
    <source>
        <dbReference type="Proteomes" id="UP000045285"/>
    </source>
</evidence>
<organism evidence="2 3">
    <name type="scientific">Mesorhizobium plurifarium</name>
    <dbReference type="NCBI Taxonomy" id="69974"/>
    <lineage>
        <taxon>Bacteria</taxon>
        <taxon>Pseudomonadati</taxon>
        <taxon>Pseudomonadota</taxon>
        <taxon>Alphaproteobacteria</taxon>
        <taxon>Hyphomicrobiales</taxon>
        <taxon>Phyllobacteriaceae</taxon>
        <taxon>Mesorhizobium</taxon>
    </lineage>
</organism>
<feature type="region of interest" description="Disordered" evidence="1">
    <location>
        <begin position="233"/>
        <end position="290"/>
    </location>
</feature>
<protein>
    <submittedName>
        <fullName evidence="2">Putative RecT protein</fullName>
    </submittedName>
</protein>
<proteinExistence type="predicted"/>
<evidence type="ECO:0000256" key="1">
    <source>
        <dbReference type="SAM" id="MobiDB-lite"/>
    </source>
</evidence>
<reference evidence="3" key="1">
    <citation type="submission" date="2014-08" db="EMBL/GenBank/DDBJ databases">
        <authorList>
            <person name="Moulin L."/>
        </authorList>
    </citation>
    <scope>NUCLEOTIDE SEQUENCE [LARGE SCALE GENOMIC DNA]</scope>
</reference>
<dbReference type="Proteomes" id="UP000045285">
    <property type="component" value="Unassembled WGS sequence"/>
</dbReference>
<feature type="compositionally biased region" description="Polar residues" evidence="1">
    <location>
        <begin position="260"/>
        <end position="270"/>
    </location>
</feature>
<sequence length="369" mass="40719">MANELTTTSPGATDLVDVELFSQANVFDTERFEQIMRVADVMARATTIPEALKSKNSNPQEKFEETRGNCFMVCNLSATWGADPFAVAQSISFVFGKLCVEGKLIRAVIKKKLGFDLHYRFDGAPGNMERKVLVSDLPFVDEKGQPVPDDAPGAVLSPKARSVEGTLKKWHSKNKEGGVNDNWLKDEEKMFRERGAREWCRAWTPGLLLGVYSPDEFDEVEYTMRSNRARDITINPLVDDGGRQSQEPASKSSDQHQEQRSSGASQSQAPRTEVPDEKAGSQESHPQRLPAEIFGKYASALGRMATANNVRKAHESFWSDYGKPAEGTADHALAGKILNLHNLRVEGKAEGNIVDEIDGLIAESFGEKA</sequence>